<reference evidence="2 3" key="1">
    <citation type="submission" date="2016-10" db="EMBL/GenBank/DDBJ databases">
        <authorList>
            <person name="de Groot N.N."/>
        </authorList>
    </citation>
    <scope>NUCLEOTIDE SEQUENCE [LARGE SCALE GENOMIC DNA]</scope>
    <source>
        <strain evidence="2 3">CGMCC 1.9113</strain>
    </source>
</reference>
<name>A0A1I5SAD6_9SPHN</name>
<dbReference type="PANTHER" id="PTHR36151:SF3">
    <property type="entry name" value="ER-BOUND OXYGENASE MPAB_MPAB'_RUBBER OXYGENASE CATALYTIC DOMAIN-CONTAINING PROTEIN"/>
    <property type="match status" value="1"/>
</dbReference>
<dbReference type="Pfam" id="PF09995">
    <property type="entry name" value="MPAB_Lcp_cat"/>
    <property type="match status" value="1"/>
</dbReference>
<dbReference type="STRING" id="634430.SAMN04488241_10586"/>
<sequence>MAQGAATLKDAIGGRVRGLVGSTELDLSRPDGDPGLFGPGSATWAVHGDFTSMMIGGICSLLMQMLHPAALAGVWDHSDFRRDMLGRLKRTAQFVTVTTYGSTAAAEALIARVARIHRHVTGTLPDGTPYAADDPALLLWVHAAEVDSFLRAHLRYRDPAMPMARQDAYVAEMAQIATALGAQDVPVTRAALSAYLTAMRPALRVDARTREVVRLLVRRPSPSLLNAPANALMMRAGVELLPGWAARMHGLATPGPARPAIRLGALGVGGLMRWALH</sequence>
<dbReference type="EMBL" id="FOXP01000005">
    <property type="protein sequence ID" value="SFP67672.1"/>
    <property type="molecule type" value="Genomic_DNA"/>
</dbReference>
<proteinExistence type="predicted"/>
<dbReference type="OrthoDB" id="108890at2"/>
<dbReference type="InterPro" id="IPR018713">
    <property type="entry name" value="MPAB/Lcp_cat_dom"/>
</dbReference>
<evidence type="ECO:0000313" key="2">
    <source>
        <dbReference type="EMBL" id="SFP67672.1"/>
    </source>
</evidence>
<gene>
    <name evidence="2" type="ORF">SAMN04488241_10586</name>
</gene>
<evidence type="ECO:0000313" key="3">
    <source>
        <dbReference type="Proteomes" id="UP000199586"/>
    </source>
</evidence>
<dbReference type="RefSeq" id="WP_093332984.1">
    <property type="nucleotide sequence ID" value="NZ_FOXP01000005.1"/>
</dbReference>
<protein>
    <submittedName>
        <fullName evidence="2">Uncharacterized conserved protein, DUF2236 family</fullName>
    </submittedName>
</protein>
<evidence type="ECO:0000259" key="1">
    <source>
        <dbReference type="Pfam" id="PF09995"/>
    </source>
</evidence>
<feature type="domain" description="ER-bound oxygenase mpaB/mpaB'/Rubber oxygenase catalytic" evidence="1">
    <location>
        <begin position="44"/>
        <end position="265"/>
    </location>
</feature>
<keyword evidence="3" id="KW-1185">Reference proteome</keyword>
<organism evidence="2 3">
    <name type="scientific">Sphingomonas rubra</name>
    <dbReference type="NCBI Taxonomy" id="634430"/>
    <lineage>
        <taxon>Bacteria</taxon>
        <taxon>Pseudomonadati</taxon>
        <taxon>Pseudomonadota</taxon>
        <taxon>Alphaproteobacteria</taxon>
        <taxon>Sphingomonadales</taxon>
        <taxon>Sphingomonadaceae</taxon>
        <taxon>Sphingomonas</taxon>
    </lineage>
</organism>
<dbReference type="AlphaFoldDB" id="A0A1I5SAD6"/>
<dbReference type="PANTHER" id="PTHR36151">
    <property type="entry name" value="BLR2777 PROTEIN"/>
    <property type="match status" value="1"/>
</dbReference>
<dbReference type="GO" id="GO:0016491">
    <property type="term" value="F:oxidoreductase activity"/>
    <property type="evidence" value="ECO:0007669"/>
    <property type="project" value="InterPro"/>
</dbReference>
<dbReference type="Proteomes" id="UP000199586">
    <property type="component" value="Unassembled WGS sequence"/>
</dbReference>
<accession>A0A1I5SAD6</accession>